<sequence>MMDANKSYQSNPAPAVDRNGLHTTRLIHFQLRTMVDMEHQRLRNSNRFLRPGRVATCTRTLSAAVLSVTVLGLATVQGQTLPAETPLADKSPARSRTDADGMQPGVSDPIQNLDQPANLARDRYVDRQRATLQMWRLRTQSRQAVQDAARNADPEVAERAAWILKQWRSASLPGVAKGPAELLLDRGSPSALASVLEQGAFDAVLVAVEESAGTIEFDQIKQRVVTLLSQRYPYYCDKAHAEGTEADLLKLLDAVAIDRNVATACRDLKRYLGIDPDDTSVGAPRGADPLPSAASLWSPSEREICLALFAMLRGDVDASIAHARQTGDPVLLRIARMLGDRWQEIADEAFELADTAATHEERIEADAWGLAATSRTGDQARFDSAQSRLMAPEPGESEMVWNIRWRALAMHGSIDQAIDVMAGVDPAAAAKVACAASRFRRAEQLCGFPLERIDSDLDEWISDAYTDQANLPTGSIAPSMERLYALARLLVNVGDTQHAWQIYQRLTPRQVIVSPYGASLREQTLVELDLINRFDWMLDAAAAPGENAVTQRTQAIIARALNTEFEAFRKVLDRIKLVRPGSDFRERFRITFQLFRGKQHEQFADAQDFQALLDSLLHDEQIKRSGGRTYQVEQVSLDLDIIDMLIRQGQVDLAEQGLEVLTRADDLDALITAADTKTQQGDHNAATRLWQRVADRSAQYTAANALITVDHGLSYAKSVVGSWILAKRAGHRQIADRLESRLRLMLTSPSMGFRKELADHLREVGQHELAAEVLRDLIVLASFGGDDSPDFFRVAVTYVGVIDDLKETDPDALDALQIPADEAVKWSDLAVLGILKTTMYHDTAFISVPLSVRKTFLQRAIETGDESLAREAIAEIESFDPLNIDYGERMLPELRKAGLAALADSAFDRLIDRGLEHVGHFPGDATALNNLAWTAAMNQRRLDEALRLSERAVMLEPDSVIFRDTLAEVLHLLGRTEEALAIESACLLDEPDQWHLHQQIEKYQQLLRQ</sequence>
<evidence type="ECO:0000313" key="2">
    <source>
        <dbReference type="EMBL" id="QEF97122.1"/>
    </source>
</evidence>
<evidence type="ECO:0000256" key="1">
    <source>
        <dbReference type="SAM" id="MobiDB-lite"/>
    </source>
</evidence>
<dbReference type="EMBL" id="CP036264">
    <property type="protein sequence ID" value="QEF97122.1"/>
    <property type="molecule type" value="Genomic_DNA"/>
</dbReference>
<dbReference type="Proteomes" id="UP000321353">
    <property type="component" value="Chromosome"/>
</dbReference>
<dbReference type="InterPro" id="IPR011990">
    <property type="entry name" value="TPR-like_helical_dom_sf"/>
</dbReference>
<feature type="region of interest" description="Disordered" evidence="1">
    <location>
        <begin position="83"/>
        <end position="113"/>
    </location>
</feature>
<dbReference type="SUPFAM" id="SSF48452">
    <property type="entry name" value="TPR-like"/>
    <property type="match status" value="1"/>
</dbReference>
<accession>A0A5B9M7K7</accession>
<dbReference type="Gene3D" id="1.25.40.10">
    <property type="entry name" value="Tetratricopeptide repeat domain"/>
    <property type="match status" value="1"/>
</dbReference>
<protein>
    <submittedName>
        <fullName evidence="2">Uncharacterized protein</fullName>
    </submittedName>
</protein>
<proteinExistence type="predicted"/>
<dbReference type="AlphaFoldDB" id="A0A5B9M7K7"/>
<gene>
    <name evidence="2" type="ORF">Mal15_11600</name>
</gene>
<keyword evidence="3" id="KW-1185">Reference proteome</keyword>
<dbReference type="KEGG" id="smam:Mal15_11600"/>
<evidence type="ECO:0000313" key="3">
    <source>
        <dbReference type="Proteomes" id="UP000321353"/>
    </source>
</evidence>
<reference evidence="2 3" key="1">
    <citation type="submission" date="2019-02" db="EMBL/GenBank/DDBJ databases">
        <title>Planctomycetal bacteria perform biofilm scaping via a novel small molecule.</title>
        <authorList>
            <person name="Jeske O."/>
            <person name="Boedeker C."/>
            <person name="Wiegand S."/>
            <person name="Breitling P."/>
            <person name="Kallscheuer N."/>
            <person name="Jogler M."/>
            <person name="Rohde M."/>
            <person name="Petersen J."/>
            <person name="Medema M.H."/>
            <person name="Surup F."/>
            <person name="Jogler C."/>
        </authorList>
    </citation>
    <scope>NUCLEOTIDE SEQUENCE [LARGE SCALE GENOMIC DNA]</scope>
    <source>
        <strain evidence="2 3">Mal15</strain>
    </source>
</reference>
<name>A0A5B9M7K7_9BACT</name>
<organism evidence="2 3">
    <name type="scientific">Stieleria maiorica</name>
    <dbReference type="NCBI Taxonomy" id="2795974"/>
    <lineage>
        <taxon>Bacteria</taxon>
        <taxon>Pseudomonadati</taxon>
        <taxon>Planctomycetota</taxon>
        <taxon>Planctomycetia</taxon>
        <taxon>Pirellulales</taxon>
        <taxon>Pirellulaceae</taxon>
        <taxon>Stieleria</taxon>
    </lineage>
</organism>